<dbReference type="PANTHER" id="PTHR31064:SF30">
    <property type="entry name" value="HIGH-AFFINITY POTASSIUM TRANSPORT PROTEIN-RELATED"/>
    <property type="match status" value="1"/>
</dbReference>
<keyword evidence="1" id="KW-0812">Transmembrane</keyword>
<reference evidence="2" key="2">
    <citation type="submission" date="2023-04" db="EMBL/GenBank/DDBJ databases">
        <authorList>
            <person name="Bruccoleri R.E."/>
            <person name="Oakeley E.J."/>
            <person name="Faust A.-M."/>
            <person name="Dessus-Babus S."/>
            <person name="Altorfer M."/>
            <person name="Burckhardt D."/>
            <person name="Oertli M."/>
            <person name="Naumann U."/>
            <person name="Petersen F."/>
            <person name="Wong J."/>
        </authorList>
    </citation>
    <scope>NUCLEOTIDE SEQUENCE</scope>
    <source>
        <strain evidence="2">GSM-AAB239-AS_SAM_17_03QT</strain>
        <tissue evidence="2">Leaf</tissue>
    </source>
</reference>
<keyword evidence="1" id="KW-0472">Membrane</keyword>
<dbReference type="PANTHER" id="PTHR31064">
    <property type="entry name" value="POTASSIUM TRANSPORT PROTEIN DDB_G0292412-RELATED"/>
    <property type="match status" value="1"/>
</dbReference>
<dbReference type="GO" id="GO:0005886">
    <property type="term" value="C:plasma membrane"/>
    <property type="evidence" value="ECO:0007669"/>
    <property type="project" value="TreeGrafter"/>
</dbReference>
<evidence type="ECO:0000256" key="1">
    <source>
        <dbReference type="SAM" id="Phobius"/>
    </source>
</evidence>
<gene>
    <name evidence="2" type="ORF">M6B38_286110</name>
</gene>
<dbReference type="InterPro" id="IPR051143">
    <property type="entry name" value="TrkH_K-transport"/>
</dbReference>
<name>A0AAX6HXV5_IRIPA</name>
<evidence type="ECO:0000313" key="2">
    <source>
        <dbReference type="EMBL" id="KAJ6845879.1"/>
    </source>
</evidence>
<feature type="transmembrane region" description="Helical" evidence="1">
    <location>
        <begin position="46"/>
        <end position="67"/>
    </location>
</feature>
<dbReference type="Proteomes" id="UP001140949">
    <property type="component" value="Unassembled WGS sequence"/>
</dbReference>
<proteinExistence type="predicted"/>
<reference evidence="2" key="1">
    <citation type="journal article" date="2023" name="GigaByte">
        <title>Genome assembly of the bearded iris, Iris pallida Lam.</title>
        <authorList>
            <person name="Bruccoleri R.E."/>
            <person name="Oakeley E.J."/>
            <person name="Faust A.M.E."/>
            <person name="Altorfer M."/>
            <person name="Dessus-Babus S."/>
            <person name="Burckhardt D."/>
            <person name="Oertli M."/>
            <person name="Naumann U."/>
            <person name="Petersen F."/>
            <person name="Wong J."/>
        </authorList>
    </citation>
    <scope>NUCLEOTIDE SEQUENCE</scope>
    <source>
        <strain evidence="2">GSM-AAB239-AS_SAM_17_03QT</strain>
    </source>
</reference>
<feature type="transmembrane region" description="Helical" evidence="1">
    <location>
        <begin position="107"/>
        <end position="127"/>
    </location>
</feature>
<comment type="caution">
    <text evidence="2">The sequence shown here is derived from an EMBL/GenBank/DDBJ whole genome shotgun (WGS) entry which is preliminary data.</text>
</comment>
<keyword evidence="1" id="KW-1133">Transmembrane helix</keyword>
<organism evidence="2 3">
    <name type="scientific">Iris pallida</name>
    <name type="common">Sweet iris</name>
    <dbReference type="NCBI Taxonomy" id="29817"/>
    <lineage>
        <taxon>Eukaryota</taxon>
        <taxon>Viridiplantae</taxon>
        <taxon>Streptophyta</taxon>
        <taxon>Embryophyta</taxon>
        <taxon>Tracheophyta</taxon>
        <taxon>Spermatophyta</taxon>
        <taxon>Magnoliopsida</taxon>
        <taxon>Liliopsida</taxon>
        <taxon>Asparagales</taxon>
        <taxon>Iridaceae</taxon>
        <taxon>Iridoideae</taxon>
        <taxon>Irideae</taxon>
        <taxon>Iris</taxon>
    </lineage>
</organism>
<sequence length="158" mass="18120">MHLSASSRLFTKYVWELCFFKLSFYRICWALTKRLYWFLIFHSSPLLVQICYFVSLSFAGFLALRNLNAKSQSSQPNDIDLFFMSVSASTLSSMATVEMEVFSQSQLWVLILLMLLGGEVFTSMLGLQFIKSKMEKEDELMVGSQSRNSGNQSKNLES</sequence>
<dbReference type="GO" id="GO:0098662">
    <property type="term" value="P:inorganic cation transmembrane transport"/>
    <property type="evidence" value="ECO:0007669"/>
    <property type="project" value="UniProtKB-ARBA"/>
</dbReference>
<dbReference type="EMBL" id="JANAVB010005619">
    <property type="protein sequence ID" value="KAJ6845879.1"/>
    <property type="molecule type" value="Genomic_DNA"/>
</dbReference>
<protein>
    <submittedName>
        <fullName evidence="2">Cation transporter HKT6</fullName>
    </submittedName>
</protein>
<evidence type="ECO:0000313" key="3">
    <source>
        <dbReference type="Proteomes" id="UP001140949"/>
    </source>
</evidence>
<keyword evidence="3" id="KW-1185">Reference proteome</keyword>
<dbReference type="AlphaFoldDB" id="A0AAX6HXV5"/>
<dbReference type="GO" id="GO:0008324">
    <property type="term" value="F:monoatomic cation transmembrane transporter activity"/>
    <property type="evidence" value="ECO:0007669"/>
    <property type="project" value="TreeGrafter"/>
</dbReference>
<accession>A0AAX6HXV5</accession>